<proteinExistence type="inferred from homology"/>
<dbReference type="InterPro" id="IPR035906">
    <property type="entry name" value="MetI-like_sf"/>
</dbReference>
<keyword evidence="7 8" id="KW-0472">Membrane</keyword>
<reference evidence="10 11" key="2">
    <citation type="submission" date="2018-01" db="EMBL/GenBank/DDBJ databases">
        <title>Genomic study of Klebsiella pneumoniae.</title>
        <authorList>
            <person name="Yang Y."/>
            <person name="Bicalho R."/>
        </authorList>
    </citation>
    <scope>NUCLEOTIDE SEQUENCE [LARGE SCALE GENOMIC DNA]</scope>
    <source>
        <strain evidence="10 11">A8</strain>
    </source>
</reference>
<comment type="subcellular location">
    <subcellularLocation>
        <location evidence="1">Cell inner membrane</location>
        <topology evidence="1">Multi-pass membrane protein</topology>
    </subcellularLocation>
    <subcellularLocation>
        <location evidence="8">Cell membrane</location>
        <topology evidence="8">Multi-pass membrane protein</topology>
    </subcellularLocation>
</comment>
<dbReference type="Pfam" id="PF00528">
    <property type="entry name" value="BPD_transp_1"/>
    <property type="match status" value="1"/>
</dbReference>
<evidence type="ECO:0000259" key="9">
    <source>
        <dbReference type="PROSITE" id="PS50928"/>
    </source>
</evidence>
<keyword evidence="5 8" id="KW-0812">Transmembrane</keyword>
<keyword evidence="6 8" id="KW-1133">Transmembrane helix</keyword>
<feature type="transmembrane region" description="Helical" evidence="8">
    <location>
        <begin position="87"/>
        <end position="113"/>
    </location>
</feature>
<feature type="transmembrane region" description="Helical" evidence="8">
    <location>
        <begin position="119"/>
        <end position="138"/>
    </location>
</feature>
<evidence type="ECO:0000256" key="5">
    <source>
        <dbReference type="ARBA" id="ARBA00022692"/>
    </source>
</evidence>
<dbReference type="GO" id="GO:0005886">
    <property type="term" value="C:plasma membrane"/>
    <property type="evidence" value="ECO:0007669"/>
    <property type="project" value="UniProtKB-SubCell"/>
</dbReference>
<organism evidence="10 11">
    <name type="scientific">Klebsiella variicola</name>
    <dbReference type="NCBI Taxonomy" id="244366"/>
    <lineage>
        <taxon>Bacteria</taxon>
        <taxon>Pseudomonadati</taxon>
        <taxon>Pseudomonadota</taxon>
        <taxon>Gammaproteobacteria</taxon>
        <taxon>Enterobacterales</taxon>
        <taxon>Enterobacteriaceae</taxon>
        <taxon>Klebsiella/Raoultella group</taxon>
        <taxon>Klebsiella</taxon>
        <taxon>Klebsiella pneumoniae complex</taxon>
    </lineage>
</organism>
<dbReference type="PROSITE" id="PS50928">
    <property type="entry name" value="ABC_TM1"/>
    <property type="match status" value="1"/>
</dbReference>
<dbReference type="PANTHER" id="PTHR30151:SF20">
    <property type="entry name" value="ABC TRANSPORTER PERMEASE PROTEIN HI_0355-RELATED"/>
    <property type="match status" value="1"/>
</dbReference>
<dbReference type="SUPFAM" id="SSF161098">
    <property type="entry name" value="MetI-like"/>
    <property type="match status" value="1"/>
</dbReference>
<evidence type="ECO:0000256" key="7">
    <source>
        <dbReference type="ARBA" id="ARBA00023136"/>
    </source>
</evidence>
<evidence type="ECO:0000256" key="2">
    <source>
        <dbReference type="ARBA" id="ARBA00022448"/>
    </source>
</evidence>
<protein>
    <submittedName>
        <fullName evidence="10">ABC transporter permease</fullName>
    </submittedName>
</protein>
<evidence type="ECO:0000256" key="4">
    <source>
        <dbReference type="ARBA" id="ARBA00022519"/>
    </source>
</evidence>
<comment type="similarity">
    <text evidence="8">Belongs to the binding-protein-dependent transport system permease family.</text>
</comment>
<feature type="non-terminal residue" evidence="10">
    <location>
        <position position="161"/>
    </location>
</feature>
<sequence>MTGRLWRGSMVFCGLMILWGLASRSGIPHFLLPSPMAVAEALWVNRAYLGWNTLITLSEILSGLALGVTLGVTLALGMILSPRLQRWLMPLVLTSQAIPVFALAPLLVLWLGFGMSAKVAMAVLVIFFPVTSAFFDGLRRVNLEYLDLARSMNASFGAQLR</sequence>
<keyword evidence="4" id="KW-0997">Cell inner membrane</keyword>
<dbReference type="EMBL" id="PIDP01002041">
    <property type="protein sequence ID" value="PLM82834.1"/>
    <property type="molecule type" value="Genomic_DNA"/>
</dbReference>
<keyword evidence="3" id="KW-1003">Cell membrane</keyword>
<dbReference type="GO" id="GO:0055085">
    <property type="term" value="P:transmembrane transport"/>
    <property type="evidence" value="ECO:0007669"/>
    <property type="project" value="InterPro"/>
</dbReference>
<evidence type="ECO:0000313" key="11">
    <source>
        <dbReference type="Proteomes" id="UP000234412"/>
    </source>
</evidence>
<evidence type="ECO:0000256" key="6">
    <source>
        <dbReference type="ARBA" id="ARBA00022989"/>
    </source>
</evidence>
<dbReference type="AlphaFoldDB" id="A0A2N4YQQ7"/>
<dbReference type="InterPro" id="IPR000515">
    <property type="entry name" value="MetI-like"/>
</dbReference>
<feature type="domain" description="ABC transmembrane type-1" evidence="9">
    <location>
        <begin position="49"/>
        <end position="161"/>
    </location>
</feature>
<gene>
    <name evidence="10" type="ORF">CWN47_33670</name>
</gene>
<reference evidence="10 11" key="1">
    <citation type="submission" date="2017-11" db="EMBL/GenBank/DDBJ databases">
        <authorList>
            <person name="Han C.G."/>
        </authorList>
    </citation>
    <scope>NUCLEOTIDE SEQUENCE [LARGE SCALE GENOMIC DNA]</scope>
    <source>
        <strain evidence="10 11">A8</strain>
    </source>
</reference>
<evidence type="ECO:0000313" key="10">
    <source>
        <dbReference type="EMBL" id="PLM82834.1"/>
    </source>
</evidence>
<dbReference type="PANTHER" id="PTHR30151">
    <property type="entry name" value="ALKANE SULFONATE ABC TRANSPORTER-RELATED, MEMBRANE SUBUNIT"/>
    <property type="match status" value="1"/>
</dbReference>
<evidence type="ECO:0000256" key="8">
    <source>
        <dbReference type="RuleBase" id="RU363032"/>
    </source>
</evidence>
<accession>A0A2N4YQQ7</accession>
<comment type="caution">
    <text evidence="10">The sequence shown here is derived from an EMBL/GenBank/DDBJ whole genome shotgun (WGS) entry which is preliminary data.</text>
</comment>
<dbReference type="Proteomes" id="UP000234412">
    <property type="component" value="Unassembled WGS sequence"/>
</dbReference>
<feature type="transmembrane region" description="Helical" evidence="8">
    <location>
        <begin position="55"/>
        <end position="80"/>
    </location>
</feature>
<name>A0A2N4YQQ7_KLEVA</name>
<keyword evidence="2 8" id="KW-0813">Transport</keyword>
<dbReference type="Gene3D" id="1.10.3720.10">
    <property type="entry name" value="MetI-like"/>
    <property type="match status" value="1"/>
</dbReference>
<evidence type="ECO:0000256" key="1">
    <source>
        <dbReference type="ARBA" id="ARBA00004429"/>
    </source>
</evidence>
<evidence type="ECO:0000256" key="3">
    <source>
        <dbReference type="ARBA" id="ARBA00022475"/>
    </source>
</evidence>